<dbReference type="InterPro" id="IPR049517">
    <property type="entry name" value="ACX-like_C"/>
</dbReference>
<feature type="domain" description="Acetophenone carboxylase-like C-terminal" evidence="4">
    <location>
        <begin position="506"/>
        <end position="670"/>
    </location>
</feature>
<dbReference type="EMBL" id="QGNA01000002">
    <property type="protein sequence ID" value="PWS37037.1"/>
    <property type="molecule type" value="Genomic_DNA"/>
</dbReference>
<dbReference type="OrthoDB" id="7314499at2"/>
<dbReference type="SUPFAM" id="SSF53067">
    <property type="entry name" value="Actin-like ATPase domain"/>
    <property type="match status" value="1"/>
</dbReference>
<dbReference type="GO" id="GO:0005829">
    <property type="term" value="C:cytosol"/>
    <property type="evidence" value="ECO:0007669"/>
    <property type="project" value="TreeGrafter"/>
</dbReference>
<accession>A0A317FG67</accession>
<dbReference type="RefSeq" id="WP_109870148.1">
    <property type="nucleotide sequence ID" value="NZ_QGNA01000002.1"/>
</dbReference>
<dbReference type="GO" id="GO:0017168">
    <property type="term" value="F:5-oxoprolinase (ATP-hydrolyzing) activity"/>
    <property type="evidence" value="ECO:0007669"/>
    <property type="project" value="TreeGrafter"/>
</dbReference>
<sequence length="681" mass="72434">MLRIGVDIGGTFTDFAIWRNEGDGYVLIGSRKAPTSRPDLSEAVTRGIAEIAAEAGVGADDPILVVHGTTVSTNAVIERSQPPVALITTEGFRDILGIARLRLDKPVDLFNRRVVPLVPRERVFPVRERMLADGSVDQPLDEAALLAATRTALERGATAIAVCFLHAHRNSAHEREALALIRAQFPGLEVMASHEVWPQQSEYERAVLTLLNVYVKPLMADYIGRIDGFLRERFPRARLYITKSNGGVMSAEEARRLPIHTLLSGPAAGVTAAQTLGGYLGLDPILTLDMGGTSTDVSLIDQGRPLITGQAEVGDFPLLMPVTGAEAMGAGGGSIVWLDGGILKVGPRSAGSKPGPACYGMGGEAPTLTDAYLLAGYLSPAGLLGGRLRLRRDLAEAAFAPLAQALGMDAVTLAESAIEVATSNMLAKITPFLARMGVNASDLTLMIFGGAGGVHGPILADEVGIRRMVVPRVPSVFCAFGGLVSDLVHDAVRTVQGVALDAAGQQAAYAALEEEGRAWLDRQAHPGQVLAVEQARLAEMRYAAQSFTIQVDVTAALRHGGEAEVAEAFHREHERLFGHANREAPVATDTLRVRTVGRQAKPSGAPMPQADSTAPEPLERRRLRFARNWVKAVPVYDWGSLPRGWSAAGPAVVQQDLATILVPPGYTAQLGLRGDLELARS</sequence>
<keyword evidence="6" id="KW-1185">Reference proteome</keyword>
<protein>
    <submittedName>
        <fullName evidence="5">Hydantoinase</fullName>
    </submittedName>
</protein>
<evidence type="ECO:0000256" key="1">
    <source>
        <dbReference type="SAM" id="MobiDB-lite"/>
    </source>
</evidence>
<name>A0A317FG67_9PROT</name>
<proteinExistence type="predicted"/>
<dbReference type="PANTHER" id="PTHR11365:SF23">
    <property type="entry name" value="HYPOTHETICAL 5-OXOPROLINASE (EUROFUNG)-RELATED"/>
    <property type="match status" value="1"/>
</dbReference>
<feature type="domain" description="Hydantoinase A/oxoprolinase" evidence="2">
    <location>
        <begin position="205"/>
        <end position="490"/>
    </location>
</feature>
<dbReference type="Pfam" id="PF05378">
    <property type="entry name" value="Hydant_A_N"/>
    <property type="match status" value="1"/>
</dbReference>
<evidence type="ECO:0000259" key="4">
    <source>
        <dbReference type="Pfam" id="PF19278"/>
    </source>
</evidence>
<gene>
    <name evidence="5" type="ORF">DFH01_09165</name>
</gene>
<comment type="caution">
    <text evidence="5">The sequence shown here is derived from an EMBL/GenBank/DDBJ whole genome shotgun (WGS) entry which is preliminary data.</text>
</comment>
<dbReference type="GO" id="GO:0006749">
    <property type="term" value="P:glutathione metabolic process"/>
    <property type="evidence" value="ECO:0007669"/>
    <property type="project" value="TreeGrafter"/>
</dbReference>
<dbReference type="InterPro" id="IPR008040">
    <property type="entry name" value="Hydant_A_N"/>
</dbReference>
<reference evidence="6" key="1">
    <citation type="submission" date="2018-05" db="EMBL/GenBank/DDBJ databases">
        <authorList>
            <person name="Du Z."/>
            <person name="Wang X."/>
        </authorList>
    </citation>
    <scope>NUCLEOTIDE SEQUENCE [LARGE SCALE GENOMIC DNA]</scope>
    <source>
        <strain evidence="6">CQN31</strain>
    </source>
</reference>
<evidence type="ECO:0000259" key="3">
    <source>
        <dbReference type="Pfam" id="PF05378"/>
    </source>
</evidence>
<evidence type="ECO:0000313" key="5">
    <source>
        <dbReference type="EMBL" id="PWS37037.1"/>
    </source>
</evidence>
<dbReference type="PANTHER" id="PTHR11365">
    <property type="entry name" value="5-OXOPROLINASE RELATED"/>
    <property type="match status" value="1"/>
</dbReference>
<evidence type="ECO:0000259" key="2">
    <source>
        <dbReference type="Pfam" id="PF01968"/>
    </source>
</evidence>
<dbReference type="InterPro" id="IPR045079">
    <property type="entry name" value="Oxoprolinase-like"/>
</dbReference>
<dbReference type="InterPro" id="IPR043129">
    <property type="entry name" value="ATPase_NBD"/>
</dbReference>
<dbReference type="InterPro" id="IPR002821">
    <property type="entry name" value="Hydantoinase_A"/>
</dbReference>
<dbReference type="Pfam" id="PF19278">
    <property type="entry name" value="Hydant_A_C"/>
    <property type="match status" value="1"/>
</dbReference>
<dbReference type="Pfam" id="PF01968">
    <property type="entry name" value="Hydantoinase_A"/>
    <property type="match status" value="1"/>
</dbReference>
<evidence type="ECO:0000313" key="6">
    <source>
        <dbReference type="Proteomes" id="UP000245765"/>
    </source>
</evidence>
<dbReference type="Proteomes" id="UP000245765">
    <property type="component" value="Unassembled WGS sequence"/>
</dbReference>
<feature type="domain" description="Hydantoinase/oxoprolinase N-terminal" evidence="3">
    <location>
        <begin position="3"/>
        <end position="183"/>
    </location>
</feature>
<feature type="region of interest" description="Disordered" evidence="1">
    <location>
        <begin position="598"/>
        <end position="617"/>
    </location>
</feature>
<organism evidence="5 6">
    <name type="scientific">Falsiroseomonas bella</name>
    <dbReference type="NCBI Taxonomy" id="2184016"/>
    <lineage>
        <taxon>Bacteria</taxon>
        <taxon>Pseudomonadati</taxon>
        <taxon>Pseudomonadota</taxon>
        <taxon>Alphaproteobacteria</taxon>
        <taxon>Acetobacterales</taxon>
        <taxon>Roseomonadaceae</taxon>
        <taxon>Falsiroseomonas</taxon>
    </lineage>
</organism>
<dbReference type="AlphaFoldDB" id="A0A317FG67"/>